<keyword evidence="10" id="KW-0464">Manganese</keyword>
<sequence length="160" mass="18918">MSSKEKYRTVRGYELLKRDEKLLTHSMEDYLEMIYRNILQDGYVRMNVLAQQLNVQVSSATKMVQKLTKLGLLDYEKYGIIHLTDKGKEVGSFLYHRHNIILGFLKLLGVEDRILTNTEMMEHGINVNVLKYIDLMNKFFDSHPDIKEEFETFKENYNNS</sequence>
<reference evidence="13 14" key="1">
    <citation type="submission" date="2016-10" db="EMBL/GenBank/DDBJ databases">
        <authorList>
            <person name="de Groot N.N."/>
        </authorList>
    </citation>
    <scope>NUCLEOTIDE SEQUENCE [LARGE SCALE GENOMIC DNA]</scope>
    <source>
        <strain evidence="13 14">DSM 18979</strain>
    </source>
</reference>
<dbReference type="PANTHER" id="PTHR33238">
    <property type="entry name" value="IRON (METAL) DEPENDENT REPRESSOR, DTXR FAMILY"/>
    <property type="match status" value="1"/>
</dbReference>
<evidence type="ECO:0000256" key="11">
    <source>
        <dbReference type="ARBA" id="ARBA00032593"/>
    </source>
</evidence>
<evidence type="ECO:0000256" key="9">
    <source>
        <dbReference type="ARBA" id="ARBA00023163"/>
    </source>
</evidence>
<feature type="domain" description="HTH dtxR-type" evidence="12">
    <location>
        <begin position="23"/>
        <end position="84"/>
    </location>
</feature>
<dbReference type="InterPro" id="IPR022689">
    <property type="entry name" value="Iron_dep_repressor"/>
</dbReference>
<comment type="subcellular location">
    <subcellularLocation>
        <location evidence="1">Cytoplasm</location>
    </subcellularLocation>
</comment>
<evidence type="ECO:0000256" key="1">
    <source>
        <dbReference type="ARBA" id="ARBA00004496"/>
    </source>
</evidence>
<dbReference type="SUPFAM" id="SSF46785">
    <property type="entry name" value="Winged helix' DNA-binding domain"/>
    <property type="match status" value="1"/>
</dbReference>
<dbReference type="Pfam" id="PF02742">
    <property type="entry name" value="Fe_dep_repr_C"/>
    <property type="match status" value="1"/>
</dbReference>
<dbReference type="GO" id="GO:0003677">
    <property type="term" value="F:DNA binding"/>
    <property type="evidence" value="ECO:0007669"/>
    <property type="project" value="UniProtKB-KW"/>
</dbReference>
<evidence type="ECO:0000259" key="12">
    <source>
        <dbReference type="PROSITE" id="PS50944"/>
    </source>
</evidence>
<keyword evidence="7" id="KW-0238">DNA-binding</keyword>
<evidence type="ECO:0000256" key="5">
    <source>
        <dbReference type="ARBA" id="ARBA00022491"/>
    </source>
</evidence>
<gene>
    <name evidence="13" type="ORF">SAMN05660297_03329</name>
</gene>
<evidence type="ECO:0000256" key="3">
    <source>
        <dbReference type="ARBA" id="ARBA00011738"/>
    </source>
</evidence>
<dbReference type="GO" id="GO:0046983">
    <property type="term" value="F:protein dimerization activity"/>
    <property type="evidence" value="ECO:0007669"/>
    <property type="project" value="InterPro"/>
</dbReference>
<protein>
    <recommendedName>
        <fullName evidence="11">Manganese transport regulator</fullName>
    </recommendedName>
</protein>
<comment type="subunit">
    <text evidence="3">Homodimer.</text>
</comment>
<dbReference type="InterPro" id="IPR036390">
    <property type="entry name" value="WH_DNA-bd_sf"/>
</dbReference>
<evidence type="ECO:0000256" key="2">
    <source>
        <dbReference type="ARBA" id="ARBA00007871"/>
    </source>
</evidence>
<dbReference type="AlphaFoldDB" id="A0A1I0GRI9"/>
<dbReference type="PANTHER" id="PTHR33238:SF11">
    <property type="entry name" value="TRANSCRIPTIONAL REGULATOR MNTR"/>
    <property type="match status" value="1"/>
</dbReference>
<keyword evidence="5" id="KW-0678">Repressor</keyword>
<dbReference type="PROSITE" id="PS50944">
    <property type="entry name" value="HTH_DTXR"/>
    <property type="match status" value="1"/>
</dbReference>
<dbReference type="InterPro" id="IPR022687">
    <property type="entry name" value="HTH_DTXR"/>
</dbReference>
<keyword evidence="6" id="KW-0805">Transcription regulation</keyword>
<proteinExistence type="inferred from homology"/>
<dbReference type="Gene3D" id="1.10.10.10">
    <property type="entry name" value="Winged helix-like DNA-binding domain superfamily/Winged helix DNA-binding domain"/>
    <property type="match status" value="1"/>
</dbReference>
<evidence type="ECO:0000256" key="10">
    <source>
        <dbReference type="ARBA" id="ARBA00023211"/>
    </source>
</evidence>
<evidence type="ECO:0000256" key="4">
    <source>
        <dbReference type="ARBA" id="ARBA00022490"/>
    </source>
</evidence>
<dbReference type="InterPro" id="IPR001367">
    <property type="entry name" value="Fe_dep_repressor"/>
</dbReference>
<dbReference type="EMBL" id="FOHU01000025">
    <property type="protein sequence ID" value="SET73711.1"/>
    <property type="molecule type" value="Genomic_DNA"/>
</dbReference>
<organism evidence="13 14">
    <name type="scientific">Natronincola peptidivorans</name>
    <dbReference type="NCBI Taxonomy" id="426128"/>
    <lineage>
        <taxon>Bacteria</taxon>
        <taxon>Bacillati</taxon>
        <taxon>Bacillota</taxon>
        <taxon>Clostridia</taxon>
        <taxon>Peptostreptococcales</taxon>
        <taxon>Natronincolaceae</taxon>
        <taxon>Natronincola</taxon>
    </lineage>
</organism>
<keyword evidence="8" id="KW-0010">Activator</keyword>
<dbReference type="SUPFAM" id="SSF47979">
    <property type="entry name" value="Iron-dependent repressor protein, dimerization domain"/>
    <property type="match status" value="1"/>
</dbReference>
<comment type="similarity">
    <text evidence="2">Belongs to the DtxR/MntR family.</text>
</comment>
<evidence type="ECO:0000256" key="7">
    <source>
        <dbReference type="ARBA" id="ARBA00023125"/>
    </source>
</evidence>
<dbReference type="STRING" id="426128.SAMN05660297_03329"/>
<dbReference type="Proteomes" id="UP000199568">
    <property type="component" value="Unassembled WGS sequence"/>
</dbReference>
<accession>A0A1I0GRI9</accession>
<dbReference type="GO" id="GO:0003700">
    <property type="term" value="F:DNA-binding transcription factor activity"/>
    <property type="evidence" value="ECO:0007669"/>
    <property type="project" value="InterPro"/>
</dbReference>
<dbReference type="OrthoDB" id="9791355at2"/>
<keyword evidence="4" id="KW-0963">Cytoplasm</keyword>
<dbReference type="InterPro" id="IPR036421">
    <property type="entry name" value="Fe_dep_repressor_sf"/>
</dbReference>
<evidence type="ECO:0000256" key="6">
    <source>
        <dbReference type="ARBA" id="ARBA00023015"/>
    </source>
</evidence>
<dbReference type="SMART" id="SM00529">
    <property type="entry name" value="HTH_DTXR"/>
    <property type="match status" value="1"/>
</dbReference>
<dbReference type="Gene3D" id="1.10.60.10">
    <property type="entry name" value="Iron dependent repressor, metal binding and dimerisation domain"/>
    <property type="match status" value="1"/>
</dbReference>
<dbReference type="Pfam" id="PF01325">
    <property type="entry name" value="Fe_dep_repress"/>
    <property type="match status" value="1"/>
</dbReference>
<keyword evidence="9" id="KW-0804">Transcription</keyword>
<dbReference type="GO" id="GO:0005737">
    <property type="term" value="C:cytoplasm"/>
    <property type="evidence" value="ECO:0007669"/>
    <property type="project" value="UniProtKB-SubCell"/>
</dbReference>
<dbReference type="RefSeq" id="WP_090446580.1">
    <property type="nucleotide sequence ID" value="NZ_FOHU01000025.1"/>
</dbReference>
<evidence type="ECO:0000256" key="8">
    <source>
        <dbReference type="ARBA" id="ARBA00023159"/>
    </source>
</evidence>
<dbReference type="InterPro" id="IPR050536">
    <property type="entry name" value="DtxR_MntR_Metal-Reg"/>
</dbReference>
<name>A0A1I0GRI9_9FIRM</name>
<evidence type="ECO:0000313" key="14">
    <source>
        <dbReference type="Proteomes" id="UP000199568"/>
    </source>
</evidence>
<evidence type="ECO:0000313" key="13">
    <source>
        <dbReference type="EMBL" id="SET73711.1"/>
    </source>
</evidence>
<keyword evidence="14" id="KW-1185">Reference proteome</keyword>
<dbReference type="GO" id="GO:0046914">
    <property type="term" value="F:transition metal ion binding"/>
    <property type="evidence" value="ECO:0007669"/>
    <property type="project" value="InterPro"/>
</dbReference>
<dbReference type="InterPro" id="IPR036388">
    <property type="entry name" value="WH-like_DNA-bd_sf"/>
</dbReference>